<dbReference type="Gene3D" id="3.80.30.20">
    <property type="entry name" value="tm_1862 like domain"/>
    <property type="match status" value="1"/>
</dbReference>
<dbReference type="SUPFAM" id="SSF102114">
    <property type="entry name" value="Radical SAM enzymes"/>
    <property type="match status" value="1"/>
</dbReference>
<dbReference type="SMART" id="SM00729">
    <property type="entry name" value="Elp3"/>
    <property type="match status" value="1"/>
</dbReference>
<dbReference type="AlphaFoldDB" id="A0A437QWL8"/>
<dbReference type="InterPro" id="IPR006638">
    <property type="entry name" value="Elp3/MiaA/NifB-like_rSAM"/>
</dbReference>
<accession>A0A437QWL8</accession>
<dbReference type="InterPro" id="IPR034466">
    <property type="entry name" value="Methyltransferase_Class_B"/>
</dbReference>
<proteinExistence type="predicted"/>
<dbReference type="Pfam" id="PF04055">
    <property type="entry name" value="Radical_SAM"/>
    <property type="match status" value="1"/>
</dbReference>
<evidence type="ECO:0000313" key="9">
    <source>
        <dbReference type="Proteomes" id="UP000287447"/>
    </source>
</evidence>
<name>A0A437QWL8_9PROT</name>
<dbReference type="InterPro" id="IPR058240">
    <property type="entry name" value="rSAM_sf"/>
</dbReference>
<dbReference type="PROSITE" id="PS51918">
    <property type="entry name" value="RADICAL_SAM"/>
    <property type="match status" value="1"/>
</dbReference>
<reference evidence="9" key="1">
    <citation type="submission" date="2019-01" db="EMBL/GenBank/DDBJ databases">
        <title>Gri0909 isolated from a small marine red alga.</title>
        <authorList>
            <person name="Kim J."/>
            <person name="Jeong S.E."/>
            <person name="Jeon C.O."/>
        </authorList>
    </citation>
    <scope>NUCLEOTIDE SEQUENCE [LARGE SCALE GENOMIC DNA]</scope>
    <source>
        <strain evidence="9">Gri0909</strain>
    </source>
</reference>
<dbReference type="PROSITE" id="PS51332">
    <property type="entry name" value="B12_BINDING"/>
    <property type="match status" value="1"/>
</dbReference>
<evidence type="ECO:0000256" key="2">
    <source>
        <dbReference type="ARBA" id="ARBA00022691"/>
    </source>
</evidence>
<keyword evidence="5" id="KW-0411">Iron-sulfur</keyword>
<dbReference type="InterPro" id="IPR051198">
    <property type="entry name" value="BchE-like"/>
</dbReference>
<dbReference type="SFLD" id="SFLDS00029">
    <property type="entry name" value="Radical_SAM"/>
    <property type="match status" value="1"/>
</dbReference>
<evidence type="ECO:0000256" key="5">
    <source>
        <dbReference type="ARBA" id="ARBA00023014"/>
    </source>
</evidence>
<evidence type="ECO:0000259" key="7">
    <source>
        <dbReference type="PROSITE" id="PS51918"/>
    </source>
</evidence>
<dbReference type="Gene3D" id="3.40.50.280">
    <property type="entry name" value="Cobalamin-binding domain"/>
    <property type="match status" value="1"/>
</dbReference>
<dbReference type="SFLD" id="SFLDG01082">
    <property type="entry name" value="B12-binding_domain_containing"/>
    <property type="match status" value="1"/>
</dbReference>
<protein>
    <submittedName>
        <fullName evidence="8">Radical SAM protein</fullName>
    </submittedName>
</protein>
<comment type="caution">
    <text evidence="8">The sequence shown here is derived from an EMBL/GenBank/DDBJ whole genome shotgun (WGS) entry which is preliminary data.</text>
</comment>
<dbReference type="GO" id="GO:0031419">
    <property type="term" value="F:cobalamin binding"/>
    <property type="evidence" value="ECO:0007669"/>
    <property type="project" value="InterPro"/>
</dbReference>
<dbReference type="GO" id="GO:0051539">
    <property type="term" value="F:4 iron, 4 sulfur cluster binding"/>
    <property type="evidence" value="ECO:0007669"/>
    <property type="project" value="UniProtKB-KW"/>
</dbReference>
<organism evidence="8 9">
    <name type="scientific">Hwanghaeella grinnelliae</name>
    <dbReference type="NCBI Taxonomy" id="2500179"/>
    <lineage>
        <taxon>Bacteria</taxon>
        <taxon>Pseudomonadati</taxon>
        <taxon>Pseudomonadota</taxon>
        <taxon>Alphaproteobacteria</taxon>
        <taxon>Rhodospirillales</taxon>
        <taxon>Rhodospirillaceae</taxon>
        <taxon>Hwanghaeella</taxon>
    </lineage>
</organism>
<evidence type="ECO:0000256" key="4">
    <source>
        <dbReference type="ARBA" id="ARBA00023004"/>
    </source>
</evidence>
<keyword evidence="9" id="KW-1185">Reference proteome</keyword>
<dbReference type="InterPro" id="IPR006158">
    <property type="entry name" value="Cobalamin-bd"/>
</dbReference>
<gene>
    <name evidence="8" type="ORF">EOI86_06625</name>
</gene>
<dbReference type="EMBL" id="SADE01000001">
    <property type="protein sequence ID" value="RVU38934.1"/>
    <property type="molecule type" value="Genomic_DNA"/>
</dbReference>
<dbReference type="SFLD" id="SFLDG01123">
    <property type="entry name" value="methyltransferase_(Class_B)"/>
    <property type="match status" value="1"/>
</dbReference>
<dbReference type="InterPro" id="IPR023404">
    <property type="entry name" value="rSAM_horseshoe"/>
</dbReference>
<dbReference type="CDD" id="cd01335">
    <property type="entry name" value="Radical_SAM"/>
    <property type="match status" value="1"/>
</dbReference>
<sequence>MRVLLINPQGNYPNKGPSLDMIPQGPAYISGMMIAQGHAVRGVNTSWILSDETAPDALARSIKENIHEFEPQVIAVGGMVAEYLFVRDAIGFVRKFAPDTPILLGGSILTNDRSLFETLRPDFGIMDEGELPIKELLHALETGGSVEAIENISYWRDGRPVYNKLRNANYGLDELPLPDYDVMEIEKYFQISNQFDNYFHVITQKYPRVLPLSSGRSCPFKCTFCQYSTLDGSRRKYRGRSMQSVVDEIAYFHNKYEINILKIYDDLFSVKSDRIYEFCDLLNKSNIKIDWNASMRVGDVTLDLLKAMKDAGCIHIGYGFESADDGVLKSMNKRITASQIQNAIELSEQAGIGVQANFIFGDPKETRESVEKTIYFYKKYGIDHIIHTDYIMPYPGSPIFDVAKAKGLIESNIAYCETLHYRPRYNMTEMSDQEFYKAIDPIIEDKLAGAKFAENVRIGIDTSPKFKSAFFATRVPYAVQCTCPHCSEEQDFVFPMPKRDIGKWSERARFFPPHKFYCGSCYKRILISLLSIGGMEESFTKYLMELQSIAASGKSIVIANTVPYEIIDSLKAYGVDFDKLNINRFLQKENLTQFTSFLDYKCETRSTENVMRNAHLLHVILPHHAAELVLEDLRATGLPDSKILTMDTTQIPDAKYLAANGCEDPTDLRLVAASA</sequence>
<feature type="domain" description="B12-binding" evidence="6">
    <location>
        <begin position="1"/>
        <end position="147"/>
    </location>
</feature>
<comment type="cofactor">
    <cofactor evidence="1">
        <name>[4Fe-4S] cluster</name>
        <dbReference type="ChEBI" id="CHEBI:49883"/>
    </cofactor>
</comment>
<dbReference type="PANTHER" id="PTHR43409">
    <property type="entry name" value="ANAEROBIC MAGNESIUM-PROTOPORPHYRIN IX MONOMETHYL ESTER CYCLASE-RELATED"/>
    <property type="match status" value="1"/>
</dbReference>
<evidence type="ECO:0000259" key="6">
    <source>
        <dbReference type="PROSITE" id="PS51332"/>
    </source>
</evidence>
<dbReference type="GO" id="GO:0046872">
    <property type="term" value="F:metal ion binding"/>
    <property type="evidence" value="ECO:0007669"/>
    <property type="project" value="UniProtKB-KW"/>
</dbReference>
<keyword evidence="3" id="KW-0479">Metal-binding</keyword>
<feature type="domain" description="Radical SAM core" evidence="7">
    <location>
        <begin position="204"/>
        <end position="424"/>
    </location>
</feature>
<dbReference type="GO" id="GO:0003824">
    <property type="term" value="F:catalytic activity"/>
    <property type="evidence" value="ECO:0007669"/>
    <property type="project" value="InterPro"/>
</dbReference>
<evidence type="ECO:0000256" key="1">
    <source>
        <dbReference type="ARBA" id="ARBA00001966"/>
    </source>
</evidence>
<dbReference type="InterPro" id="IPR007197">
    <property type="entry name" value="rSAM"/>
</dbReference>
<evidence type="ECO:0000256" key="3">
    <source>
        <dbReference type="ARBA" id="ARBA00022723"/>
    </source>
</evidence>
<evidence type="ECO:0000313" key="8">
    <source>
        <dbReference type="EMBL" id="RVU38934.1"/>
    </source>
</evidence>
<keyword evidence="2" id="KW-0949">S-adenosyl-L-methionine</keyword>
<dbReference type="RefSeq" id="WP_127764305.1">
    <property type="nucleotide sequence ID" value="NZ_SADE01000001.1"/>
</dbReference>
<dbReference type="Proteomes" id="UP000287447">
    <property type="component" value="Unassembled WGS sequence"/>
</dbReference>
<keyword evidence="4" id="KW-0408">Iron</keyword>